<evidence type="ECO:0000313" key="4">
    <source>
        <dbReference type="Proteomes" id="UP000318669"/>
    </source>
</evidence>
<comment type="caution">
    <text evidence="2">The sequence shown here is derived from an EMBL/GenBank/DDBJ whole genome shotgun (WGS) entry which is preliminary data.</text>
</comment>
<sequence length="993" mass="111798">MKSIKKNNFLIYFVLFISMLPVYLAHSQSGGTSNDQNNLFSIDSIVGKKNHFLLKFNLNSINNCEIGRLEIQKGSLTLINIDGILLEATINNENPEKIIIDKIPLGVSNGGAINAPTMELAFPNGNTCDQANQEIKVLFGCSGNTPISSQIQQVKGSDILNRAKIIFTQETNTNSSLCYSDNVILYKIQASNPEIDSKYRYLISDAKITAKLPPCAKLIGLYQENSYTPVSFVIPSENSLVWGIPEINKINQNFDLYVQYPCETCVLQTSMTHPTVSLSGNFPEACALSPLNTVPIAPSNGSEFSNSQCEKCEGGVFVLNADAVSNFPCDTCPLDQAYIQIKSNISPDYHNKKASLLVEIPIPLRDKLISNPFENATYYYNNKWNTTVEPNSSVEKVHFIMDTPINLIKNINFKNTQVSNLDINYYFYSDSIITPFNQIGKFIVKLKSQSCTPNLIVDYKVKTNASNTFANKIYANPGETVTFRIKVINNGRIELSNINLKHLLSDKILYAGQFRYAYTNESNPLDREFYYLQESQSEIKNFPNSNSNVFVQRPPLNQTGEISLASKPNFILPYNCTDNKYIYIEFDALLSKEVNAGDILLNNLNVYTEQTDSQESKTEIVVNNIVYATSNMYVKCPVDNEWTALGVKQQVFPEKRVRNGDKIQYKMEFMNRGSVPLIVTDLVNNKPHQGDQTEFKKVLRGSEMTINYSCETPVTLPAGGSVSYASSLENSSSTESLWNTWSQTSCEQANWMKISFGEGYVLNPGQKIDVIYDAVAVGELGQLGNNSFAFRVLRLDGALLKSDDSNIVSVKNDQLGCTTPPECKNCASFDLVPKEKYLVSAWVKEEYENNPYLQFKKYENSYVLIGFSDKIDKNKRDNISFFPTGNIIDGWQRITGEFVVPETADDFFLELVNSNNDERVTYFDDVRIIPSKGSMKSFVYDQKTQRLMAELDENNYSTYYEYDLEGGLIRIKKETEKGVFTIQETRSGNAKKQ</sequence>
<dbReference type="Proteomes" id="UP000318528">
    <property type="component" value="Unassembled WGS sequence"/>
</dbReference>
<evidence type="ECO:0000313" key="2">
    <source>
        <dbReference type="EMBL" id="TRX09661.1"/>
    </source>
</evidence>
<reference evidence="3 4" key="1">
    <citation type="submission" date="2019-07" db="EMBL/GenBank/DDBJ databases">
        <title>Novel species of Flavobacterium.</title>
        <authorList>
            <person name="Liu Q."/>
            <person name="Xin Y.-H."/>
        </authorList>
    </citation>
    <scope>NUCLEOTIDE SEQUENCE [LARGE SCALE GENOMIC DNA]</scope>
    <source>
        <strain evidence="1 3">GSP39</strain>
        <strain evidence="2 4">GSR22</strain>
    </source>
</reference>
<dbReference type="InterPro" id="IPR047589">
    <property type="entry name" value="DUF11_rpt"/>
</dbReference>
<name>A0A553BN66_9FLAO</name>
<accession>A0A553BN66</accession>
<protein>
    <recommendedName>
        <fullName evidence="5">DUF11 domain-containing protein</fullName>
    </recommendedName>
</protein>
<proteinExistence type="predicted"/>
<dbReference type="NCBIfam" id="TIGR01451">
    <property type="entry name" value="B_ant_repeat"/>
    <property type="match status" value="1"/>
</dbReference>
<gene>
    <name evidence="2" type="ORF">FNW11_09155</name>
    <name evidence="1" type="ORF">FNW12_12550</name>
</gene>
<dbReference type="EMBL" id="VJZL01000013">
    <property type="protein sequence ID" value="TRX09661.1"/>
    <property type="molecule type" value="Genomic_DNA"/>
</dbReference>
<dbReference type="Gene3D" id="2.60.120.260">
    <property type="entry name" value="Galactose-binding domain-like"/>
    <property type="match status" value="1"/>
</dbReference>
<keyword evidence="3" id="KW-1185">Reference proteome</keyword>
<dbReference type="OrthoDB" id="627712at2"/>
<dbReference type="Proteomes" id="UP000318669">
    <property type="component" value="Unassembled WGS sequence"/>
</dbReference>
<evidence type="ECO:0000313" key="3">
    <source>
        <dbReference type="Proteomes" id="UP000318528"/>
    </source>
</evidence>
<dbReference type="EMBL" id="VJZN01000022">
    <property type="protein sequence ID" value="TRX04883.1"/>
    <property type="molecule type" value="Genomic_DNA"/>
</dbReference>
<evidence type="ECO:0008006" key="5">
    <source>
        <dbReference type="Google" id="ProtNLM"/>
    </source>
</evidence>
<dbReference type="AlphaFoldDB" id="A0A553BN66"/>
<evidence type="ECO:0000313" key="1">
    <source>
        <dbReference type="EMBL" id="TRX04883.1"/>
    </source>
</evidence>
<organism evidence="2 4">
    <name type="scientific">Flavobacterium gawalongense</name>
    <dbReference type="NCBI Taxonomy" id="2594432"/>
    <lineage>
        <taxon>Bacteria</taxon>
        <taxon>Pseudomonadati</taxon>
        <taxon>Bacteroidota</taxon>
        <taxon>Flavobacteriia</taxon>
        <taxon>Flavobacteriales</taxon>
        <taxon>Flavobacteriaceae</taxon>
        <taxon>Flavobacterium</taxon>
    </lineage>
</organism>
<dbReference type="RefSeq" id="WP_143388168.1">
    <property type="nucleotide sequence ID" value="NZ_VJZL01000013.1"/>
</dbReference>